<gene>
    <name evidence="2" type="ORF">GCM10010406_51880</name>
</gene>
<feature type="compositionally biased region" description="Basic and acidic residues" evidence="1">
    <location>
        <begin position="9"/>
        <end position="18"/>
    </location>
</feature>
<keyword evidence="3" id="KW-1185">Reference proteome</keyword>
<feature type="region of interest" description="Disordered" evidence="1">
    <location>
        <begin position="1"/>
        <end position="64"/>
    </location>
</feature>
<name>A0ABP6A8K0_9ACTN</name>
<reference evidence="3" key="1">
    <citation type="journal article" date="2019" name="Int. J. Syst. Evol. Microbiol.">
        <title>The Global Catalogue of Microorganisms (GCM) 10K type strain sequencing project: providing services to taxonomists for standard genome sequencing and annotation.</title>
        <authorList>
            <consortium name="The Broad Institute Genomics Platform"/>
            <consortium name="The Broad Institute Genome Sequencing Center for Infectious Disease"/>
            <person name="Wu L."/>
            <person name="Ma J."/>
        </authorList>
    </citation>
    <scope>NUCLEOTIDE SEQUENCE [LARGE SCALE GENOMIC DNA]</scope>
    <source>
        <strain evidence="3">JCM 6307</strain>
    </source>
</reference>
<evidence type="ECO:0000256" key="1">
    <source>
        <dbReference type="SAM" id="MobiDB-lite"/>
    </source>
</evidence>
<comment type="caution">
    <text evidence="2">The sequence shown here is derived from an EMBL/GenBank/DDBJ whole genome shotgun (WGS) entry which is preliminary data.</text>
</comment>
<organism evidence="2 3">
    <name type="scientific">Streptomyces thermolineatus</name>
    <dbReference type="NCBI Taxonomy" id="44033"/>
    <lineage>
        <taxon>Bacteria</taxon>
        <taxon>Bacillati</taxon>
        <taxon>Actinomycetota</taxon>
        <taxon>Actinomycetes</taxon>
        <taxon>Kitasatosporales</taxon>
        <taxon>Streptomycetaceae</taxon>
        <taxon>Streptomyces</taxon>
    </lineage>
</organism>
<dbReference type="EMBL" id="BAAATA010000046">
    <property type="protein sequence ID" value="GAA2509039.1"/>
    <property type="molecule type" value="Genomic_DNA"/>
</dbReference>
<evidence type="ECO:0000313" key="3">
    <source>
        <dbReference type="Proteomes" id="UP001501358"/>
    </source>
</evidence>
<proteinExistence type="predicted"/>
<evidence type="ECO:0000313" key="2">
    <source>
        <dbReference type="EMBL" id="GAA2509039.1"/>
    </source>
</evidence>
<dbReference type="Proteomes" id="UP001501358">
    <property type="component" value="Unassembled WGS sequence"/>
</dbReference>
<protein>
    <submittedName>
        <fullName evidence="2">Uncharacterized protein</fullName>
    </submittedName>
</protein>
<sequence length="102" mass="10376">MLLVGAHSQGDRGVEVGGRDLLQTGRGDHAGSLGETDPEGKGFYGAASGVRSPPGVPSALHGHRAPVRNPTAAAYVSLPTAVPEALTRSSRGIGRAGRRLRA</sequence>
<accession>A0ABP6A8K0</accession>